<feature type="compositionally biased region" description="Polar residues" evidence="1">
    <location>
        <begin position="61"/>
        <end position="72"/>
    </location>
</feature>
<sequence>MSDTGKPEYGEYHEPEYGANASQYGADYNPYLYGAPDPEPAADSTTSAPPYGQQYGAPSMGGQSTPGRQDQPAQYGGQNGSYTGGQQWQQPNAPSHTPHYLNGIDLNDPAQNPMYGHWDAYAVISLVLALFFPVPVLSALMGGLAMWRCRTFHMKGFWLGLAAVVINALYTIAVVWMMANGIDAMSLYQQMLNQLQGGGSSGGGSSSTDVTITA</sequence>
<evidence type="ECO:0000313" key="5">
    <source>
        <dbReference type="Proteomes" id="UP000216057"/>
    </source>
</evidence>
<keyword evidence="2" id="KW-0812">Transmembrane</keyword>
<name>A0A261GCM9_9BIFI</name>
<evidence type="ECO:0000313" key="3">
    <source>
        <dbReference type="EMBL" id="OZG68905.1"/>
    </source>
</evidence>
<accession>A0A261GCM9</accession>
<feature type="transmembrane region" description="Helical" evidence="2">
    <location>
        <begin position="157"/>
        <end position="179"/>
    </location>
</feature>
<organism evidence="3 5">
    <name type="scientific">Bifidobacterium eulemuris</name>
    <dbReference type="NCBI Taxonomy" id="1765219"/>
    <lineage>
        <taxon>Bacteria</taxon>
        <taxon>Bacillati</taxon>
        <taxon>Actinomycetota</taxon>
        <taxon>Actinomycetes</taxon>
        <taxon>Bifidobacteriales</taxon>
        <taxon>Bifidobacteriaceae</taxon>
        <taxon>Bifidobacterium</taxon>
    </lineage>
</organism>
<evidence type="ECO:0000256" key="2">
    <source>
        <dbReference type="SAM" id="Phobius"/>
    </source>
</evidence>
<evidence type="ECO:0008006" key="7">
    <source>
        <dbReference type="Google" id="ProtNLM"/>
    </source>
</evidence>
<evidence type="ECO:0000313" key="4">
    <source>
        <dbReference type="EMBL" id="QOL31556.1"/>
    </source>
</evidence>
<gene>
    <name evidence="4" type="ORF">BE0216_03080</name>
    <name evidence="3" type="ORF">BEUL_0311</name>
</gene>
<dbReference type="Proteomes" id="UP000593943">
    <property type="component" value="Chromosome"/>
</dbReference>
<keyword evidence="2" id="KW-0472">Membrane</keyword>
<dbReference type="EMBL" id="MWWZ01000004">
    <property type="protein sequence ID" value="OZG68905.1"/>
    <property type="molecule type" value="Genomic_DNA"/>
</dbReference>
<evidence type="ECO:0000313" key="6">
    <source>
        <dbReference type="Proteomes" id="UP000593943"/>
    </source>
</evidence>
<reference evidence="4 6" key="2">
    <citation type="submission" date="2020-10" db="EMBL/GenBank/DDBJ databases">
        <title>Genome sequencing of Bifidobacterium eulemuris_DSMZ_100216.</title>
        <authorList>
            <person name="Kim J."/>
        </authorList>
    </citation>
    <scope>NUCLEOTIDE SEQUENCE [LARGE SCALE GENOMIC DNA]</scope>
    <source>
        <strain evidence="4 6">DSM 100216</strain>
    </source>
</reference>
<reference evidence="3 5" key="1">
    <citation type="journal article" date="2017" name="BMC Genomics">
        <title>Comparative genomic and phylogenomic analyses of the Bifidobacteriaceae family.</title>
        <authorList>
            <person name="Lugli G.A."/>
            <person name="Milani C."/>
            <person name="Turroni F."/>
            <person name="Duranti S."/>
            <person name="Mancabelli L."/>
            <person name="Mangifesta M."/>
            <person name="Ferrario C."/>
            <person name="Modesto M."/>
            <person name="Mattarelli P."/>
            <person name="Jiri K."/>
            <person name="van Sinderen D."/>
            <person name="Ventura M."/>
        </authorList>
    </citation>
    <scope>NUCLEOTIDE SEQUENCE [LARGE SCALE GENOMIC DNA]</scope>
    <source>
        <strain evidence="3 5">DSM 100216</strain>
    </source>
</reference>
<feature type="compositionally biased region" description="Polar residues" evidence="1">
    <location>
        <begin position="84"/>
        <end position="95"/>
    </location>
</feature>
<feature type="transmembrane region" description="Helical" evidence="2">
    <location>
        <begin position="120"/>
        <end position="145"/>
    </location>
</feature>
<dbReference type="RefSeq" id="WP_094636012.1">
    <property type="nucleotide sequence ID" value="NZ_CP062938.1"/>
</dbReference>
<dbReference type="Proteomes" id="UP000216057">
    <property type="component" value="Unassembled WGS sequence"/>
</dbReference>
<feature type="region of interest" description="Disordered" evidence="1">
    <location>
        <begin position="1"/>
        <end position="103"/>
    </location>
</feature>
<keyword evidence="2" id="KW-1133">Transmembrane helix</keyword>
<feature type="compositionally biased region" description="Basic and acidic residues" evidence="1">
    <location>
        <begin position="1"/>
        <end position="16"/>
    </location>
</feature>
<protein>
    <recommendedName>
        <fullName evidence="7">DUF4190 domain-containing protein</fullName>
    </recommendedName>
</protein>
<keyword evidence="6" id="KW-1185">Reference proteome</keyword>
<evidence type="ECO:0000256" key="1">
    <source>
        <dbReference type="SAM" id="MobiDB-lite"/>
    </source>
</evidence>
<dbReference type="OrthoDB" id="3240445at2"/>
<dbReference type="EMBL" id="CP062938">
    <property type="protein sequence ID" value="QOL31556.1"/>
    <property type="molecule type" value="Genomic_DNA"/>
</dbReference>
<dbReference type="AlphaFoldDB" id="A0A261GCM9"/>
<dbReference type="KEGG" id="beu:BE0216_03080"/>
<proteinExistence type="predicted"/>